<accession>A0A517IGN3</accession>
<keyword evidence="1" id="KW-1133">Transmembrane helix</keyword>
<organism evidence="3 4">
    <name type="scientific">Brevibacillus brevis</name>
    <name type="common">Bacillus brevis</name>
    <dbReference type="NCBI Taxonomy" id="1393"/>
    <lineage>
        <taxon>Bacteria</taxon>
        <taxon>Bacillati</taxon>
        <taxon>Bacillota</taxon>
        <taxon>Bacilli</taxon>
        <taxon>Bacillales</taxon>
        <taxon>Paenibacillaceae</taxon>
        <taxon>Brevibacillus</taxon>
    </lineage>
</organism>
<protein>
    <submittedName>
        <fullName evidence="3">DUF4179 domain-containing protein</fullName>
    </submittedName>
</protein>
<dbReference type="InterPro" id="IPR025436">
    <property type="entry name" value="DUF4179"/>
</dbReference>
<evidence type="ECO:0000256" key="1">
    <source>
        <dbReference type="SAM" id="Phobius"/>
    </source>
</evidence>
<keyword evidence="1" id="KW-0812">Transmembrane</keyword>
<reference evidence="3 4" key="1">
    <citation type="submission" date="2019-07" db="EMBL/GenBank/DDBJ databases">
        <title>Characterization of Brevibacillus brevis HK544, as a potential biocontrol agent.</title>
        <authorList>
            <person name="Kim H."/>
        </authorList>
    </citation>
    <scope>NUCLEOTIDE SEQUENCE [LARGE SCALE GENOMIC DNA]</scope>
    <source>
        <strain evidence="3 4">HK544</strain>
    </source>
</reference>
<gene>
    <name evidence="3" type="ORF">FPS98_04310</name>
</gene>
<feature type="domain" description="DUF4179" evidence="2">
    <location>
        <begin position="100"/>
        <end position="194"/>
    </location>
</feature>
<evidence type="ECO:0000259" key="2">
    <source>
        <dbReference type="Pfam" id="PF13786"/>
    </source>
</evidence>
<evidence type="ECO:0000313" key="4">
    <source>
        <dbReference type="Proteomes" id="UP000317713"/>
    </source>
</evidence>
<feature type="transmembrane region" description="Helical" evidence="1">
    <location>
        <begin position="103"/>
        <end position="125"/>
    </location>
</feature>
<name>A0A517IGN3_BREBE</name>
<dbReference type="EMBL" id="CP042161">
    <property type="protein sequence ID" value="QDS38038.1"/>
    <property type="molecule type" value="Genomic_DNA"/>
</dbReference>
<dbReference type="Pfam" id="PF13786">
    <property type="entry name" value="DUF4179"/>
    <property type="match status" value="1"/>
</dbReference>
<dbReference type="Proteomes" id="UP000317713">
    <property type="component" value="Chromosome"/>
</dbReference>
<dbReference type="AlphaFoldDB" id="A0A517IGN3"/>
<dbReference type="Gene3D" id="2.60.40.1630">
    <property type="entry name" value="bacillus anthracis domain"/>
    <property type="match status" value="1"/>
</dbReference>
<evidence type="ECO:0000313" key="3">
    <source>
        <dbReference type="EMBL" id="QDS38038.1"/>
    </source>
</evidence>
<proteinExistence type="predicted"/>
<keyword evidence="1" id="KW-0472">Membrane</keyword>
<sequence>MRCLSKEQLDAYLFHHLSMAEYKKIDKHLSGCSKCTQRLSQYVEGQDQAGGFGMEESETNQVSRKIIEKLPPYPMSVLHQGVDRTKLKQANWKKRSLDMMKKTTVAVAGLALVVSLGTMVSPSFANYVNGLYMANAPIAVPVPNSLFTTFENADAGILHAVKNGFVQKAGLSVTDQGINFEVNEVLADPVRFLVVGSAKDKNGKVILDANDMNTSLSVLLKDSTGKRLLSAEDSWQFYPTGTDYVMWHRELSSYINKGNQLPDQVYVELSLSQIGESEGNWKLSIPVDLTKAKAATKTVEVNQRHITPDGEEFLLRKVNFAPSGTELVMEGPPSMGLSYQLVDDKGVEIAAWDDISLNSWDKIDMSSMSIGKNMITRYDQHSEEASQKPTQFHIVAPITDQKNMTLKLQKIYDYKSATLNAKLIPDKMAKEPAKAEEGGNVFTFKNYQADDSSITVDVEGTLAKQVASVKEWRATDEKGEKYHAFFDGKQTRDDQGNVKVKGKVTIFVSNPPKELTLGYTMKVIEDTDQKWEVPIQIEKE</sequence>